<dbReference type="AlphaFoldDB" id="A0A915L7I3"/>
<sequence>MQSFFGVDFALELPICSRAPDLPYQCDFCPYSFSITRARRVHSLTYHSNEYMHLLLNSPERPYAGEPSSVEEKLLGRQQNVDYQSYWTKYFPLGVPPLINFPHGGHVQGPLFAPDNPRSFDPASNTVRENLAVEDVALKSVVFRQNRNFNGVSGGSNGKIRRSFDTSSLNISSGENRNSYSKRQQQHGGYASNVQKLVTKSKNTILKRNNCHNMNGNAKTVGFWSSENLSPNPGKRNKSSEVRRVAHRILRRQKFEPYHRLLSGCPIDRTDEILTFEAIGIEDLLCNLTCKSTKLVRQKSLFPVQDVHNEFMTDRSRFYYRPRRGFDPDYFGPDFGLEPLYKVPISPKQTTSRVSMSMSRYLRRADWYDRSLNRFQREWSHEIQNQLHMLNLMSLAGEHNGAGTADFGRHSEYLLKCYESRARKFMNNGYY</sequence>
<name>A0A915L7I3_ROMCU</name>
<reference evidence="5" key="1">
    <citation type="submission" date="2022-11" db="UniProtKB">
        <authorList>
            <consortium name="WormBaseParasite"/>
        </authorList>
    </citation>
    <scope>IDENTIFICATION</scope>
</reference>
<evidence type="ECO:0000256" key="2">
    <source>
        <dbReference type="SAM" id="MobiDB-lite"/>
    </source>
</evidence>
<dbReference type="WBParaSite" id="nRc.2.0.1.t46994-RA">
    <property type="protein sequence ID" value="nRc.2.0.1.t46994-RA"/>
    <property type="gene ID" value="nRc.2.0.1.g46994"/>
</dbReference>
<accession>A0A915L7I3</accession>
<evidence type="ECO:0000313" key="5">
    <source>
        <dbReference type="WBParaSite" id="nRc.2.0.1.t46994-RA"/>
    </source>
</evidence>
<keyword evidence="1" id="KW-0863">Zinc-finger</keyword>
<proteinExistence type="predicted"/>
<dbReference type="PROSITE" id="PS50157">
    <property type="entry name" value="ZINC_FINGER_C2H2_2"/>
    <property type="match status" value="1"/>
</dbReference>
<evidence type="ECO:0000313" key="4">
    <source>
        <dbReference type="Proteomes" id="UP000887565"/>
    </source>
</evidence>
<organism evidence="4 5">
    <name type="scientific">Romanomermis culicivorax</name>
    <name type="common">Nematode worm</name>
    <dbReference type="NCBI Taxonomy" id="13658"/>
    <lineage>
        <taxon>Eukaryota</taxon>
        <taxon>Metazoa</taxon>
        <taxon>Ecdysozoa</taxon>
        <taxon>Nematoda</taxon>
        <taxon>Enoplea</taxon>
        <taxon>Dorylaimia</taxon>
        <taxon>Mermithida</taxon>
        <taxon>Mermithoidea</taxon>
        <taxon>Mermithidae</taxon>
        <taxon>Romanomermis</taxon>
    </lineage>
</organism>
<evidence type="ECO:0000259" key="3">
    <source>
        <dbReference type="PROSITE" id="PS50157"/>
    </source>
</evidence>
<dbReference type="PROSITE" id="PS00028">
    <property type="entry name" value="ZINC_FINGER_C2H2_1"/>
    <property type="match status" value="1"/>
</dbReference>
<feature type="domain" description="C2H2-type" evidence="3">
    <location>
        <begin position="24"/>
        <end position="52"/>
    </location>
</feature>
<feature type="compositionally biased region" description="Polar residues" evidence="2">
    <location>
        <begin position="165"/>
        <end position="190"/>
    </location>
</feature>
<evidence type="ECO:0000256" key="1">
    <source>
        <dbReference type="PROSITE-ProRule" id="PRU00042"/>
    </source>
</evidence>
<keyword evidence="1" id="KW-0862">Zinc</keyword>
<feature type="region of interest" description="Disordered" evidence="2">
    <location>
        <begin position="148"/>
        <end position="190"/>
    </location>
</feature>
<dbReference type="InterPro" id="IPR013087">
    <property type="entry name" value="Znf_C2H2_type"/>
</dbReference>
<keyword evidence="4" id="KW-1185">Reference proteome</keyword>
<dbReference type="GO" id="GO:0008270">
    <property type="term" value="F:zinc ion binding"/>
    <property type="evidence" value="ECO:0007669"/>
    <property type="project" value="UniProtKB-KW"/>
</dbReference>
<keyword evidence="1" id="KW-0479">Metal-binding</keyword>
<protein>
    <submittedName>
        <fullName evidence="5">C2H2-type domain-containing protein</fullName>
    </submittedName>
</protein>
<dbReference type="Proteomes" id="UP000887565">
    <property type="component" value="Unplaced"/>
</dbReference>